<dbReference type="SUPFAM" id="SSF52540">
    <property type="entry name" value="P-loop containing nucleoside triphosphate hydrolases"/>
    <property type="match status" value="1"/>
</dbReference>
<keyword evidence="2" id="KW-1185">Reference proteome</keyword>
<sequence>MERGFSDFIKKLRSDMPKGRAINHQHINIGAAFSEIPQPLDYVLPGLIAGSVGSLISPGGVGKSMFALQLSILIAGGSDRLGVGALPIGRVVYLPAEDPFPILHQRLYTLGKYLTYEERQLVDENLTIIPLNGDMPDLMSKKWFEVVESLAKYSRLLILDTLRRFHQAEENSGTDMAELIGVMEKIASVTGCSILFLHHANKSSAHYAGIDQQHATRGSSVLTDNVRWQAYLVGMTQEEAKKNGIPDFDRRQYVRFGVSKCNYHSGGTDRWLIRGDGGILTAVELQENAHRGRRRAEV</sequence>
<dbReference type="InterPro" id="IPR027417">
    <property type="entry name" value="P-loop_NTPase"/>
</dbReference>
<reference evidence="2" key="1">
    <citation type="journal article" date="2019" name="Int. J. Syst. Evol. Microbiol.">
        <title>The Global Catalogue of Microorganisms (GCM) 10K type strain sequencing project: providing services to taxonomists for standard genome sequencing and annotation.</title>
        <authorList>
            <consortium name="The Broad Institute Genomics Platform"/>
            <consortium name="The Broad Institute Genome Sequencing Center for Infectious Disease"/>
            <person name="Wu L."/>
            <person name="Ma J."/>
        </authorList>
    </citation>
    <scope>NUCLEOTIDE SEQUENCE [LARGE SCALE GENOMIC DNA]</scope>
    <source>
        <strain evidence="2">CGMCC 1.15923</strain>
    </source>
</reference>
<dbReference type="InterPro" id="IPR038724">
    <property type="entry name" value="RepA"/>
</dbReference>
<name>A0ABQ1IXV1_9GAMM</name>
<gene>
    <name evidence="1" type="ORF">GCM10011502_26840</name>
</gene>
<protein>
    <recommendedName>
        <fullName evidence="3">Replication protein A</fullName>
    </recommendedName>
</protein>
<dbReference type="Proteomes" id="UP000646152">
    <property type="component" value="Unassembled WGS sequence"/>
</dbReference>
<comment type="caution">
    <text evidence="1">The sequence shown here is derived from an EMBL/GenBank/DDBJ whole genome shotgun (WGS) entry which is preliminary data.</text>
</comment>
<evidence type="ECO:0000313" key="1">
    <source>
        <dbReference type="EMBL" id="GGB52306.1"/>
    </source>
</evidence>
<proteinExistence type="predicted"/>
<dbReference type="Pfam" id="PF13481">
    <property type="entry name" value="AAA_25"/>
    <property type="match status" value="1"/>
</dbReference>
<evidence type="ECO:0000313" key="2">
    <source>
        <dbReference type="Proteomes" id="UP000646152"/>
    </source>
</evidence>
<dbReference type="EMBL" id="BMKE01000027">
    <property type="protein sequence ID" value="GGB52306.1"/>
    <property type="molecule type" value="Genomic_DNA"/>
</dbReference>
<accession>A0ABQ1IXV1</accession>
<dbReference type="Gene3D" id="3.40.50.300">
    <property type="entry name" value="P-loop containing nucleotide triphosphate hydrolases"/>
    <property type="match status" value="1"/>
</dbReference>
<organism evidence="1 2">
    <name type="scientific">Oceanisphaera marina</name>
    <dbReference type="NCBI Taxonomy" id="2017550"/>
    <lineage>
        <taxon>Bacteria</taxon>
        <taxon>Pseudomonadati</taxon>
        <taxon>Pseudomonadota</taxon>
        <taxon>Gammaproteobacteria</taxon>
        <taxon>Aeromonadales</taxon>
        <taxon>Aeromonadaceae</taxon>
        <taxon>Oceanisphaera</taxon>
    </lineage>
</organism>
<dbReference type="CDD" id="cd01125">
    <property type="entry name" value="RepA_RSF1010_like"/>
    <property type="match status" value="1"/>
</dbReference>
<evidence type="ECO:0008006" key="3">
    <source>
        <dbReference type="Google" id="ProtNLM"/>
    </source>
</evidence>